<evidence type="ECO:0000313" key="1">
    <source>
        <dbReference type="EMBL" id="KAA9370604.1"/>
    </source>
</evidence>
<dbReference type="Proteomes" id="UP000327108">
    <property type="component" value="Unassembled WGS sequence"/>
</dbReference>
<proteinExistence type="predicted"/>
<dbReference type="EMBL" id="VYXQ01000002">
    <property type="protein sequence ID" value="KAA9370604.1"/>
    <property type="molecule type" value="Genomic_DNA"/>
</dbReference>
<comment type="caution">
    <text evidence="1">The sequence shown here is derived from an EMBL/GenBank/DDBJ whole genome shotgun (WGS) entry which is preliminary data.</text>
</comment>
<keyword evidence="2" id="KW-1185">Reference proteome</keyword>
<protein>
    <submittedName>
        <fullName evidence="1">Uncharacterized protein</fullName>
    </submittedName>
</protein>
<organism evidence="1 2">
    <name type="scientific">Ochrobactrum quorumnocens</name>
    <dbReference type="NCBI Taxonomy" id="271865"/>
    <lineage>
        <taxon>Bacteria</taxon>
        <taxon>Pseudomonadati</taxon>
        <taxon>Pseudomonadota</taxon>
        <taxon>Alphaproteobacteria</taxon>
        <taxon>Hyphomicrobiales</taxon>
        <taxon>Brucellaceae</taxon>
        <taxon>Brucella/Ochrobactrum group</taxon>
        <taxon>Ochrobactrum</taxon>
    </lineage>
</organism>
<evidence type="ECO:0000313" key="2">
    <source>
        <dbReference type="Proteomes" id="UP000327108"/>
    </source>
</evidence>
<dbReference type="AlphaFoldDB" id="A0A5N1K8Q9"/>
<accession>A0A5N1K8Q9</accession>
<gene>
    <name evidence="1" type="ORF">F3W84_02915</name>
</gene>
<sequence length="170" mass="18691">MKTRKIDECREARVRLAFRLQMKHAVAVNEIAQVMGCSERQYLYWLKCLGLDEQIFTKPSGTESALQRLQSELNKLIDGDELPDKSKAEALMALAKAVKTVGELASETAPSGQDHYTGAVVSLSEISRALALIDRRIDELAQRRAQEILGRGLDATTDNGGGMRMADQGA</sequence>
<reference evidence="1 2" key="1">
    <citation type="submission" date="2019-09" db="EMBL/GenBank/DDBJ databases">
        <title>Biological control of the noxious weed angled onion (Allium triquetrum) thwarted by endophytic bacteria in Victoria, Australia.</title>
        <authorList>
            <person name="Tehranchian P."/>
            <person name="Adair R.J."/>
            <person name="Van T.H."/>
            <person name="Morrison P.D."/>
            <person name="Williams H."/>
            <person name="Lawrie A.C."/>
        </authorList>
    </citation>
    <scope>NUCLEOTIDE SEQUENCE [LARGE SCALE GENOMIC DNA]</scope>
    <source>
        <strain evidence="1 2">RPTAtOch1</strain>
    </source>
</reference>
<name>A0A5N1K8Q9_9HYPH</name>